<name>A0ABX3FB41_9VIBR</name>
<reference evidence="2 3" key="1">
    <citation type="submission" date="2016-09" db="EMBL/GenBank/DDBJ databases">
        <title>Genomic Taxonomy of the Vibrionaceae.</title>
        <authorList>
            <person name="Gonzalez-Castillo A."/>
            <person name="Gomez-Gil B."/>
            <person name="Enciso-Ibarra K."/>
        </authorList>
    </citation>
    <scope>NUCLEOTIDE SEQUENCE [LARGE SCALE GENOMIC DNA]</scope>
    <source>
        <strain evidence="2 3">CAIM 1731</strain>
    </source>
</reference>
<dbReference type="EMBL" id="MJMI01000115">
    <property type="protein sequence ID" value="OLQ87902.1"/>
    <property type="molecule type" value="Genomic_DNA"/>
</dbReference>
<feature type="transmembrane region" description="Helical" evidence="1">
    <location>
        <begin position="75"/>
        <end position="97"/>
    </location>
</feature>
<keyword evidence="1" id="KW-1133">Transmembrane helix</keyword>
<sequence length="121" mass="13502">MLDRIKKVLDLNNIAYESGESRMYIKLGGLSSKVKVTYDYATNTYKFSCGELLLSIQSMGLFCLAFNGLNELDSAMWPGYGSGLMFALAIGNLFSLISTKIQMLDIRAQLRQEGIYLKYGS</sequence>
<protein>
    <submittedName>
        <fullName evidence="2">Uncharacterized protein</fullName>
    </submittedName>
</protein>
<proteinExistence type="predicted"/>
<evidence type="ECO:0000313" key="2">
    <source>
        <dbReference type="EMBL" id="OLQ87902.1"/>
    </source>
</evidence>
<keyword evidence="1" id="KW-0472">Membrane</keyword>
<organism evidence="2 3">
    <name type="scientific">Vibrio ponticus</name>
    <dbReference type="NCBI Taxonomy" id="265668"/>
    <lineage>
        <taxon>Bacteria</taxon>
        <taxon>Pseudomonadati</taxon>
        <taxon>Pseudomonadota</taxon>
        <taxon>Gammaproteobacteria</taxon>
        <taxon>Vibrionales</taxon>
        <taxon>Vibrionaceae</taxon>
        <taxon>Vibrio</taxon>
    </lineage>
</organism>
<dbReference type="RefSeq" id="WP_075651173.1">
    <property type="nucleotide sequence ID" value="NZ_AP019658.1"/>
</dbReference>
<keyword evidence="3" id="KW-1185">Reference proteome</keyword>
<evidence type="ECO:0000313" key="3">
    <source>
        <dbReference type="Proteomes" id="UP000186206"/>
    </source>
</evidence>
<comment type="caution">
    <text evidence="2">The sequence shown here is derived from an EMBL/GenBank/DDBJ whole genome shotgun (WGS) entry which is preliminary data.</text>
</comment>
<keyword evidence="1" id="KW-0812">Transmembrane</keyword>
<gene>
    <name evidence="2" type="ORF">BIY21_16530</name>
</gene>
<evidence type="ECO:0000256" key="1">
    <source>
        <dbReference type="SAM" id="Phobius"/>
    </source>
</evidence>
<dbReference type="Proteomes" id="UP000186206">
    <property type="component" value="Unassembled WGS sequence"/>
</dbReference>
<accession>A0ABX3FB41</accession>
<feature type="transmembrane region" description="Helical" evidence="1">
    <location>
        <begin position="52"/>
        <end position="69"/>
    </location>
</feature>